<feature type="coiled-coil region" evidence="6">
    <location>
        <begin position="84"/>
        <end position="118"/>
    </location>
</feature>
<keyword evidence="9" id="KW-1185">Reference proteome</keyword>
<accession>A0AAV8HDG2</accession>
<evidence type="ECO:0000256" key="2">
    <source>
        <dbReference type="ARBA" id="ARBA00023015"/>
    </source>
</evidence>
<comment type="subcellular location">
    <subcellularLocation>
        <location evidence="1">Nucleus</location>
    </subcellularLocation>
</comment>
<evidence type="ECO:0000259" key="7">
    <source>
        <dbReference type="PROSITE" id="PS50066"/>
    </source>
</evidence>
<evidence type="ECO:0000256" key="4">
    <source>
        <dbReference type="ARBA" id="ARBA00023163"/>
    </source>
</evidence>
<dbReference type="PANTHER" id="PTHR48019">
    <property type="entry name" value="SERUM RESPONSE FACTOR HOMOLOG"/>
    <property type="match status" value="1"/>
</dbReference>
<protein>
    <submittedName>
        <fullName evidence="8">MADS-box transcription factor family protein</fullName>
    </submittedName>
</protein>
<dbReference type="GO" id="GO:0045944">
    <property type="term" value="P:positive regulation of transcription by RNA polymerase II"/>
    <property type="evidence" value="ECO:0007669"/>
    <property type="project" value="InterPro"/>
</dbReference>
<dbReference type="GO" id="GO:0005634">
    <property type="term" value="C:nucleus"/>
    <property type="evidence" value="ECO:0007669"/>
    <property type="project" value="UniProtKB-SubCell"/>
</dbReference>
<gene>
    <name evidence="8" type="ORF">LUZ62_025403</name>
</gene>
<evidence type="ECO:0000256" key="5">
    <source>
        <dbReference type="ARBA" id="ARBA00023242"/>
    </source>
</evidence>
<evidence type="ECO:0000313" key="8">
    <source>
        <dbReference type="EMBL" id="KAJ4812837.1"/>
    </source>
</evidence>
<dbReference type="Proteomes" id="UP001140206">
    <property type="component" value="Chromosome 1"/>
</dbReference>
<organism evidence="8 9">
    <name type="scientific">Rhynchospora pubera</name>
    <dbReference type="NCBI Taxonomy" id="906938"/>
    <lineage>
        <taxon>Eukaryota</taxon>
        <taxon>Viridiplantae</taxon>
        <taxon>Streptophyta</taxon>
        <taxon>Embryophyta</taxon>
        <taxon>Tracheophyta</taxon>
        <taxon>Spermatophyta</taxon>
        <taxon>Magnoliopsida</taxon>
        <taxon>Liliopsida</taxon>
        <taxon>Poales</taxon>
        <taxon>Cyperaceae</taxon>
        <taxon>Cyperoideae</taxon>
        <taxon>Rhynchosporeae</taxon>
        <taxon>Rhynchospora</taxon>
    </lineage>
</organism>
<keyword evidence="4" id="KW-0804">Transcription</keyword>
<evidence type="ECO:0000256" key="1">
    <source>
        <dbReference type="ARBA" id="ARBA00004123"/>
    </source>
</evidence>
<dbReference type="EMBL" id="JAMFTS010000001">
    <property type="protein sequence ID" value="KAJ4812837.1"/>
    <property type="molecule type" value="Genomic_DNA"/>
</dbReference>
<dbReference type="InterPro" id="IPR050142">
    <property type="entry name" value="MADS-box/MEF2_TF"/>
</dbReference>
<keyword evidence="2" id="KW-0805">Transcription regulation</keyword>
<reference evidence="8" key="1">
    <citation type="submission" date="2022-08" db="EMBL/GenBank/DDBJ databases">
        <authorList>
            <person name="Marques A."/>
        </authorList>
    </citation>
    <scope>NUCLEOTIDE SEQUENCE</scope>
    <source>
        <strain evidence="8">RhyPub2mFocal</strain>
        <tissue evidence="8">Leaves</tissue>
    </source>
</reference>
<dbReference type="InterPro" id="IPR036879">
    <property type="entry name" value="TF_MADSbox_sf"/>
</dbReference>
<evidence type="ECO:0000313" key="9">
    <source>
        <dbReference type="Proteomes" id="UP001140206"/>
    </source>
</evidence>
<dbReference type="PROSITE" id="PS50066">
    <property type="entry name" value="MADS_BOX_2"/>
    <property type="match status" value="1"/>
</dbReference>
<keyword evidence="6" id="KW-0175">Coiled coil</keyword>
<feature type="domain" description="MADS-box" evidence="7">
    <location>
        <begin position="1"/>
        <end position="50"/>
    </location>
</feature>
<keyword evidence="5" id="KW-0539">Nucleus</keyword>
<comment type="caution">
    <text evidence="8">The sequence shown here is derived from an EMBL/GenBank/DDBJ whole genome shotgun (WGS) entry which is preliminary data.</text>
</comment>
<dbReference type="GO" id="GO:0000987">
    <property type="term" value="F:cis-regulatory region sequence-specific DNA binding"/>
    <property type="evidence" value="ECO:0007669"/>
    <property type="project" value="InterPro"/>
</dbReference>
<dbReference type="Pfam" id="PF00319">
    <property type="entry name" value="SRF-TF"/>
    <property type="match status" value="1"/>
</dbReference>
<dbReference type="InterPro" id="IPR002100">
    <property type="entry name" value="TF_MADSbox"/>
</dbReference>
<keyword evidence="3" id="KW-0238">DNA-binding</keyword>
<name>A0AAV8HDG2_9POAL</name>
<evidence type="ECO:0000256" key="6">
    <source>
        <dbReference type="SAM" id="Coils"/>
    </source>
</evidence>
<sequence length="330" mass="36275">MGRKKATMELIGKLSVRSATFRKRRASLLKKANELAILCGVEVSIVVAASPDDPAPEIWPSLEEAANMASYASAYTTNKKDNQTKKVAQQVADMQVELKKLEMENQELEAQLFLEETLSGRSQVADLASPELAMRLWAMIDNRRMVVQHRINTLLSLPVSVSVPVPFQPTFAHMPVLSLDIPEETPWLFNHLTADMTNQSELRELMQIDGGPLIECWPAEVDVGAENNANLPAQGPANCGTMEDVIGADPINAIPSEHTPLPSAVLDIGQPGLIDLPDETNEPPTVIPHASELYGADGMQVENEASRFYCPVYDEISERIDVILSSFSRF</sequence>
<dbReference type="SMART" id="SM00432">
    <property type="entry name" value="MADS"/>
    <property type="match status" value="1"/>
</dbReference>
<dbReference type="SUPFAM" id="SSF55455">
    <property type="entry name" value="SRF-like"/>
    <property type="match status" value="1"/>
</dbReference>
<evidence type="ECO:0000256" key="3">
    <source>
        <dbReference type="ARBA" id="ARBA00023125"/>
    </source>
</evidence>
<dbReference type="PRINTS" id="PR00404">
    <property type="entry name" value="MADSDOMAIN"/>
</dbReference>
<proteinExistence type="predicted"/>
<dbReference type="Gene3D" id="3.40.1810.10">
    <property type="entry name" value="Transcription factor, MADS-box"/>
    <property type="match status" value="1"/>
</dbReference>
<dbReference type="AlphaFoldDB" id="A0AAV8HDG2"/>
<dbReference type="GO" id="GO:0046983">
    <property type="term" value="F:protein dimerization activity"/>
    <property type="evidence" value="ECO:0007669"/>
    <property type="project" value="InterPro"/>
</dbReference>
<dbReference type="GO" id="GO:0000981">
    <property type="term" value="F:DNA-binding transcription factor activity, RNA polymerase II-specific"/>
    <property type="evidence" value="ECO:0007669"/>
    <property type="project" value="InterPro"/>
</dbReference>
<dbReference type="InterPro" id="IPR033897">
    <property type="entry name" value="SRF-like_MADS-box"/>
</dbReference>
<dbReference type="CDD" id="cd00266">
    <property type="entry name" value="MADS_SRF_like"/>
    <property type="match status" value="1"/>
</dbReference>